<name>A0AAN7JPD9_9MYRT</name>
<proteinExistence type="inferred from homology"/>
<organism evidence="7 8">
    <name type="scientific">Trapa incisa</name>
    <dbReference type="NCBI Taxonomy" id="236973"/>
    <lineage>
        <taxon>Eukaryota</taxon>
        <taxon>Viridiplantae</taxon>
        <taxon>Streptophyta</taxon>
        <taxon>Embryophyta</taxon>
        <taxon>Tracheophyta</taxon>
        <taxon>Spermatophyta</taxon>
        <taxon>Magnoliopsida</taxon>
        <taxon>eudicotyledons</taxon>
        <taxon>Gunneridae</taxon>
        <taxon>Pentapetalae</taxon>
        <taxon>rosids</taxon>
        <taxon>malvids</taxon>
        <taxon>Myrtales</taxon>
        <taxon>Lythraceae</taxon>
        <taxon>Trapa</taxon>
    </lineage>
</organism>
<evidence type="ECO:0000256" key="5">
    <source>
        <dbReference type="ARBA" id="ARBA00023136"/>
    </source>
</evidence>
<dbReference type="PANTHER" id="PTHR13533:SF32">
    <property type="entry name" value="PROTEIN TRICHOME BIREFRINGENCE-LIKE 14"/>
    <property type="match status" value="1"/>
</dbReference>
<dbReference type="GO" id="GO:0045492">
    <property type="term" value="P:xylan biosynthetic process"/>
    <property type="evidence" value="ECO:0007669"/>
    <property type="project" value="TreeGrafter"/>
</dbReference>
<protein>
    <recommendedName>
        <fullName evidence="6">Trichome birefringence-like C-terminal domain-containing protein</fullName>
    </recommendedName>
</protein>
<dbReference type="Proteomes" id="UP001345219">
    <property type="component" value="Chromosome 4"/>
</dbReference>
<evidence type="ECO:0000256" key="4">
    <source>
        <dbReference type="ARBA" id="ARBA00022989"/>
    </source>
</evidence>
<reference evidence="7 8" key="1">
    <citation type="journal article" date="2023" name="Hortic Res">
        <title>Pangenome of water caltrop reveals structural variations and asymmetric subgenome divergence after allopolyploidization.</title>
        <authorList>
            <person name="Zhang X."/>
            <person name="Chen Y."/>
            <person name="Wang L."/>
            <person name="Yuan Y."/>
            <person name="Fang M."/>
            <person name="Shi L."/>
            <person name="Lu R."/>
            <person name="Comes H.P."/>
            <person name="Ma Y."/>
            <person name="Chen Y."/>
            <person name="Huang G."/>
            <person name="Zhou Y."/>
            <person name="Zheng Z."/>
            <person name="Qiu Y."/>
        </authorList>
    </citation>
    <scope>NUCLEOTIDE SEQUENCE [LARGE SCALE GENOMIC DNA]</scope>
    <source>
        <tissue evidence="7">Roots</tissue>
    </source>
</reference>
<dbReference type="Pfam" id="PF13839">
    <property type="entry name" value="PC-Esterase"/>
    <property type="match status" value="1"/>
</dbReference>
<evidence type="ECO:0000259" key="6">
    <source>
        <dbReference type="Pfam" id="PF13839"/>
    </source>
</evidence>
<evidence type="ECO:0000313" key="7">
    <source>
        <dbReference type="EMBL" id="KAK4751224.1"/>
    </source>
</evidence>
<evidence type="ECO:0000256" key="2">
    <source>
        <dbReference type="ARBA" id="ARBA00007727"/>
    </source>
</evidence>
<dbReference type="GO" id="GO:0009834">
    <property type="term" value="P:plant-type secondary cell wall biogenesis"/>
    <property type="evidence" value="ECO:0007669"/>
    <property type="project" value="TreeGrafter"/>
</dbReference>
<dbReference type="GO" id="GO:0005794">
    <property type="term" value="C:Golgi apparatus"/>
    <property type="evidence" value="ECO:0007669"/>
    <property type="project" value="TreeGrafter"/>
</dbReference>
<gene>
    <name evidence="7" type="ORF">SAY87_004706</name>
</gene>
<evidence type="ECO:0000313" key="8">
    <source>
        <dbReference type="Proteomes" id="UP001345219"/>
    </source>
</evidence>
<dbReference type="GO" id="GO:0016407">
    <property type="term" value="F:acetyltransferase activity"/>
    <property type="evidence" value="ECO:0007669"/>
    <property type="project" value="TreeGrafter"/>
</dbReference>
<keyword evidence="3" id="KW-0812">Transmembrane</keyword>
<dbReference type="InterPro" id="IPR026057">
    <property type="entry name" value="TBL_C"/>
</dbReference>
<keyword evidence="8" id="KW-1185">Reference proteome</keyword>
<evidence type="ECO:0000256" key="1">
    <source>
        <dbReference type="ARBA" id="ARBA00004370"/>
    </source>
</evidence>
<comment type="similarity">
    <text evidence="2">Belongs to the PC-esterase family. TBL subfamily.</text>
</comment>
<dbReference type="PANTHER" id="PTHR13533">
    <property type="entry name" value="N-ACETYLNEURAMINATE 9-O-ACETYLTRANSFERASE"/>
    <property type="match status" value="1"/>
</dbReference>
<evidence type="ECO:0000256" key="3">
    <source>
        <dbReference type="ARBA" id="ARBA00022692"/>
    </source>
</evidence>
<keyword evidence="4" id="KW-1133">Transmembrane helix</keyword>
<comment type="subcellular location">
    <subcellularLocation>
        <location evidence="1">Membrane</location>
    </subcellularLocation>
</comment>
<sequence>MWTCRLTKRINFNFVTLRWQPKSCQMETFEGQKVLKKVKDKIIAFVGDSMGKQQFQSLLCMVTGGTRRLYVKHVRKEYGLVKARHAIRPSGWAYRFSETNTNILIYWFASLCCLKPINCSNHSTEYAMHLNRPPSFLQRFIPSFIVLVLNTGHLWNRGKINANSIMKWLDSQLPKHTRLNTFYRSISPRHFGGGDYNIGGNYDNENPMVIGKEVSQTELMKCLGPCQEGVRL</sequence>
<dbReference type="GO" id="GO:0010411">
    <property type="term" value="P:xyloglucan metabolic process"/>
    <property type="evidence" value="ECO:0007669"/>
    <property type="project" value="TreeGrafter"/>
</dbReference>
<comment type="caution">
    <text evidence="7">The sequence shown here is derived from an EMBL/GenBank/DDBJ whole genome shotgun (WGS) entry which is preliminary data.</text>
</comment>
<dbReference type="GO" id="GO:0016020">
    <property type="term" value="C:membrane"/>
    <property type="evidence" value="ECO:0007669"/>
    <property type="project" value="UniProtKB-SubCell"/>
</dbReference>
<feature type="domain" description="Trichome birefringence-like C-terminal" evidence="6">
    <location>
        <begin position="28"/>
        <end position="162"/>
    </location>
</feature>
<dbReference type="EMBL" id="JAXIOK010000017">
    <property type="protein sequence ID" value="KAK4751224.1"/>
    <property type="molecule type" value="Genomic_DNA"/>
</dbReference>
<keyword evidence="5" id="KW-0472">Membrane</keyword>
<accession>A0AAN7JPD9</accession>
<dbReference type="AlphaFoldDB" id="A0AAN7JPD9"/>